<evidence type="ECO:0000313" key="2">
    <source>
        <dbReference type="Proteomes" id="UP000242715"/>
    </source>
</evidence>
<protein>
    <submittedName>
        <fullName evidence="1">Uncharacterized protein</fullName>
    </submittedName>
</protein>
<dbReference type="Proteomes" id="UP000242715">
    <property type="component" value="Unassembled WGS sequence"/>
</dbReference>
<dbReference type="EMBL" id="DF973837">
    <property type="protein sequence ID" value="GAU41008.1"/>
    <property type="molecule type" value="Genomic_DNA"/>
</dbReference>
<sequence length="104" mass="12383">MRKNSPIWELYYRFYRCMLKSTCFNHQNKGVVSTVKLMRWGTQSLKFAWWFDRLAPISRRWILLSVVPLSLQSFTTVSKLFAQALSNSCNFPASQLSKPRMRIW</sequence>
<reference evidence="2" key="1">
    <citation type="journal article" date="2017" name="Front. Plant Sci.">
        <title>Climate Clever Clovers: New Paradigm to Reduce the Environmental Footprint of Ruminants by Breeding Low Methanogenic Forages Utilizing Haplotype Variation.</title>
        <authorList>
            <person name="Kaur P."/>
            <person name="Appels R."/>
            <person name="Bayer P.E."/>
            <person name="Keeble-Gagnere G."/>
            <person name="Wang J."/>
            <person name="Hirakawa H."/>
            <person name="Shirasawa K."/>
            <person name="Vercoe P."/>
            <person name="Stefanova K."/>
            <person name="Durmic Z."/>
            <person name="Nichols P."/>
            <person name="Revell C."/>
            <person name="Isobe S.N."/>
            <person name="Edwards D."/>
            <person name="Erskine W."/>
        </authorList>
    </citation>
    <scope>NUCLEOTIDE SEQUENCE [LARGE SCALE GENOMIC DNA]</scope>
    <source>
        <strain evidence="2">cv. Daliak</strain>
    </source>
</reference>
<organism evidence="1 2">
    <name type="scientific">Trifolium subterraneum</name>
    <name type="common">Subterranean clover</name>
    <dbReference type="NCBI Taxonomy" id="3900"/>
    <lineage>
        <taxon>Eukaryota</taxon>
        <taxon>Viridiplantae</taxon>
        <taxon>Streptophyta</taxon>
        <taxon>Embryophyta</taxon>
        <taxon>Tracheophyta</taxon>
        <taxon>Spermatophyta</taxon>
        <taxon>Magnoliopsida</taxon>
        <taxon>eudicotyledons</taxon>
        <taxon>Gunneridae</taxon>
        <taxon>Pentapetalae</taxon>
        <taxon>rosids</taxon>
        <taxon>fabids</taxon>
        <taxon>Fabales</taxon>
        <taxon>Fabaceae</taxon>
        <taxon>Papilionoideae</taxon>
        <taxon>50 kb inversion clade</taxon>
        <taxon>NPAAA clade</taxon>
        <taxon>Hologalegina</taxon>
        <taxon>IRL clade</taxon>
        <taxon>Trifolieae</taxon>
        <taxon>Trifolium</taxon>
    </lineage>
</organism>
<proteinExistence type="predicted"/>
<dbReference type="AlphaFoldDB" id="A0A2Z6N839"/>
<evidence type="ECO:0000313" key="1">
    <source>
        <dbReference type="EMBL" id="GAU41008.1"/>
    </source>
</evidence>
<keyword evidence="2" id="KW-1185">Reference proteome</keyword>
<gene>
    <name evidence="1" type="ORF">TSUD_92340</name>
</gene>
<name>A0A2Z6N839_TRISU</name>
<accession>A0A2Z6N839</accession>